<reference evidence="3" key="1">
    <citation type="submission" date="2022-10" db="EMBL/GenBank/DDBJ databases">
        <title>Tapping the CABI collections for fungal endophytes: first genome assemblies for Collariella, Neodidymelliopsis, Ascochyta clinopodiicola, Didymella pomorum, Didymosphaeria variabile, Neocosmospora piperis and Neocucurbitaria cava.</title>
        <authorList>
            <person name="Hill R."/>
        </authorList>
    </citation>
    <scope>NUCLEOTIDE SEQUENCE</scope>
    <source>
        <strain evidence="3">IMI 356815</strain>
    </source>
</reference>
<dbReference type="RefSeq" id="XP_056076808.1">
    <property type="nucleotide sequence ID" value="XM_056209986.1"/>
</dbReference>
<feature type="region of interest" description="Disordered" evidence="1">
    <location>
        <begin position="213"/>
        <end position="232"/>
    </location>
</feature>
<protein>
    <recommendedName>
        <fullName evidence="2">PSP1 C-terminal domain-containing protein</fullName>
    </recommendedName>
</protein>
<feature type="compositionally biased region" description="Polar residues" evidence="1">
    <location>
        <begin position="337"/>
        <end position="350"/>
    </location>
</feature>
<dbReference type="OrthoDB" id="243127at2759"/>
<dbReference type="PROSITE" id="PS51411">
    <property type="entry name" value="PSP1_C"/>
    <property type="match status" value="1"/>
</dbReference>
<sequence length="864" mass="93720">MTLINKMASNPYKTNLTVGGSPFDKSKLQMRRPTPDSDVLASSDDDHEIVAPPPTRPTGAPFATARRPSWMAQDLPNRKNSLPSVSLGSQPTTPVLSLDGPSRAPTVWNTNSFTVASSSNRMKEVLPSPTSAQGPGDKLFGAAPSSETDDTVGFLLNQHTVRKSVRSQSYSVGQGDIGNPASHLRSALRHRPSKPSLLAGTESAVGLGQLREDDNDEVDSSNGSQHGIPLPSDYWQQEARGQTKPMVTKQVTIIAPPTRRLSHSMRSMTQNDVDDVAEASFDNRMIPLMRRYSEHVGTLAQADELAQSSEPHGWASPVPRFNTDALSRRHSIAHYGSNLSSNFSQPTLSHTQEEEEEEASPLDTVLPVLPPAQNDPKWNTLDYFSGYGPAARTINSSAISAAHPAPAITHPPPPPNAYANPTGYGRPGRRIYLVQFKCSRSDIYFLYENTGLEVRVGDLVIVEGDRGHDLGQVTHADVTMDEAKRLKNEANEDHFRWLVMFSQYSVAGASTKNAMLGALFRAHEVPKSGNRPQLTGMGVQQDPENKPRMIRRLAQTHEILQLRDKEGEEARAKRMATDKALDHNLPMEILDAEFQWDHHKISFFYYAESYVDFKILVTDLFKHYKIRIWMSAVNPASVVNPAGMQIKPPSAIGPGAIVPNNAPNASLSVGPLFGNNSYRPNEQYGNRGRPTNPQGTFDSQNYGPFSHQLSGFPVQNPYQMQQWGQQYLSADMFNRYDPNAAANRSPMNIGAWYPPSTYSTSPAFNNASSNTSFRGGYSATSGSNPYAASNAVAASAYSTTFNAQAGYSSSAATGAAPFVGFDPDVMAAMASLNFSGANNAAGNSNNGAGKSGANAGVNSDSNTQ</sequence>
<feature type="domain" description="PSP1 C-terminal" evidence="2">
    <location>
        <begin position="548"/>
        <end position="633"/>
    </location>
</feature>
<feature type="region of interest" description="Disordered" evidence="1">
    <location>
        <begin position="841"/>
        <end position="864"/>
    </location>
</feature>
<comment type="caution">
    <text evidence="3">The sequence shown here is derived from an EMBL/GenBank/DDBJ whole genome shotgun (WGS) entry which is preliminary data.</text>
</comment>
<evidence type="ECO:0000313" key="4">
    <source>
        <dbReference type="Proteomes" id="UP001140513"/>
    </source>
</evidence>
<dbReference type="InterPro" id="IPR007557">
    <property type="entry name" value="PSP1_C"/>
</dbReference>
<keyword evidence="4" id="KW-1185">Reference proteome</keyword>
<feature type="compositionally biased region" description="Polar residues" evidence="1">
    <location>
        <begin position="78"/>
        <end position="95"/>
    </location>
</feature>
<proteinExistence type="predicted"/>
<dbReference type="GO" id="GO:0005737">
    <property type="term" value="C:cytoplasm"/>
    <property type="evidence" value="ECO:0007669"/>
    <property type="project" value="TreeGrafter"/>
</dbReference>
<gene>
    <name evidence="3" type="ORF">N0V89_001172</name>
</gene>
<evidence type="ECO:0000313" key="3">
    <source>
        <dbReference type="EMBL" id="KAJ4360606.1"/>
    </source>
</evidence>
<dbReference type="Pfam" id="PF04468">
    <property type="entry name" value="PSP1"/>
    <property type="match status" value="1"/>
</dbReference>
<name>A0A9W9CGJ5_9PLEO</name>
<feature type="region of interest" description="Disordered" evidence="1">
    <location>
        <begin position="337"/>
        <end position="361"/>
    </location>
</feature>
<evidence type="ECO:0000256" key="1">
    <source>
        <dbReference type="SAM" id="MobiDB-lite"/>
    </source>
</evidence>
<feature type="region of interest" description="Disordered" evidence="1">
    <location>
        <begin position="1"/>
        <end position="103"/>
    </location>
</feature>
<feature type="compositionally biased region" description="Polar residues" evidence="1">
    <location>
        <begin position="7"/>
        <end position="18"/>
    </location>
</feature>
<dbReference type="GeneID" id="80904702"/>
<dbReference type="InterPro" id="IPR047767">
    <property type="entry name" value="PSP1-like"/>
</dbReference>
<accession>A0A9W9CGJ5</accession>
<dbReference type="AlphaFoldDB" id="A0A9W9CGJ5"/>
<dbReference type="PANTHER" id="PTHR43830">
    <property type="entry name" value="PROTEIN PSP1"/>
    <property type="match status" value="1"/>
</dbReference>
<dbReference type="EMBL" id="JAPEUX010000001">
    <property type="protein sequence ID" value="KAJ4360606.1"/>
    <property type="molecule type" value="Genomic_DNA"/>
</dbReference>
<organism evidence="3 4">
    <name type="scientific">Didymosphaeria variabile</name>
    <dbReference type="NCBI Taxonomy" id="1932322"/>
    <lineage>
        <taxon>Eukaryota</taxon>
        <taxon>Fungi</taxon>
        <taxon>Dikarya</taxon>
        <taxon>Ascomycota</taxon>
        <taxon>Pezizomycotina</taxon>
        <taxon>Dothideomycetes</taxon>
        <taxon>Pleosporomycetidae</taxon>
        <taxon>Pleosporales</taxon>
        <taxon>Massarineae</taxon>
        <taxon>Didymosphaeriaceae</taxon>
        <taxon>Didymosphaeria</taxon>
    </lineage>
</organism>
<dbReference type="PANTHER" id="PTHR43830:SF3">
    <property type="entry name" value="PROTEIN PSP1"/>
    <property type="match status" value="1"/>
</dbReference>
<dbReference type="Proteomes" id="UP001140513">
    <property type="component" value="Unassembled WGS sequence"/>
</dbReference>
<feature type="region of interest" description="Disordered" evidence="1">
    <location>
        <begin position="166"/>
        <end position="199"/>
    </location>
</feature>
<feature type="region of interest" description="Disordered" evidence="1">
    <location>
        <begin position="120"/>
        <end position="148"/>
    </location>
</feature>
<evidence type="ECO:0000259" key="2">
    <source>
        <dbReference type="PROSITE" id="PS51411"/>
    </source>
</evidence>